<keyword evidence="3" id="KW-1185">Reference proteome</keyword>
<protein>
    <submittedName>
        <fullName evidence="2">ImmA/IrrE family metallo-endopeptidase</fullName>
    </submittedName>
</protein>
<evidence type="ECO:0000313" key="3">
    <source>
        <dbReference type="Proteomes" id="UP001597041"/>
    </source>
</evidence>
<feature type="domain" description="IrrE N-terminal-like" evidence="1">
    <location>
        <begin position="50"/>
        <end position="136"/>
    </location>
</feature>
<evidence type="ECO:0000259" key="1">
    <source>
        <dbReference type="Pfam" id="PF06114"/>
    </source>
</evidence>
<reference evidence="3" key="1">
    <citation type="journal article" date="2019" name="Int. J. Syst. Evol. Microbiol.">
        <title>The Global Catalogue of Microorganisms (GCM) 10K type strain sequencing project: providing services to taxonomists for standard genome sequencing and annotation.</title>
        <authorList>
            <consortium name="The Broad Institute Genomics Platform"/>
            <consortium name="The Broad Institute Genome Sequencing Center for Infectious Disease"/>
            <person name="Wu L."/>
            <person name="Ma J."/>
        </authorList>
    </citation>
    <scope>NUCLEOTIDE SEQUENCE [LARGE SCALE GENOMIC DNA]</scope>
    <source>
        <strain evidence="3">CCUG 56608</strain>
    </source>
</reference>
<accession>A0ABW3NH62</accession>
<dbReference type="RefSeq" id="WP_379592782.1">
    <property type="nucleotide sequence ID" value="NZ_JBHTKK010000016.1"/>
</dbReference>
<dbReference type="Pfam" id="PF06114">
    <property type="entry name" value="Peptidase_M78"/>
    <property type="match status" value="1"/>
</dbReference>
<gene>
    <name evidence="2" type="ORF">ACFQ19_13095</name>
</gene>
<dbReference type="EMBL" id="JBHTKK010000016">
    <property type="protein sequence ID" value="MFD1066961.1"/>
    <property type="molecule type" value="Genomic_DNA"/>
</dbReference>
<organism evidence="2 3">
    <name type="scientific">Oceanobacillus locisalsi</name>
    <dbReference type="NCBI Taxonomy" id="546107"/>
    <lineage>
        <taxon>Bacteria</taxon>
        <taxon>Bacillati</taxon>
        <taxon>Bacillota</taxon>
        <taxon>Bacilli</taxon>
        <taxon>Bacillales</taxon>
        <taxon>Bacillaceae</taxon>
        <taxon>Oceanobacillus</taxon>
    </lineage>
</organism>
<evidence type="ECO:0000313" key="2">
    <source>
        <dbReference type="EMBL" id="MFD1066961.1"/>
    </source>
</evidence>
<sequence>MYYSDVEKFVEAIYKQLGIQDPEELSISAIAEALNIEIIYSESISMRVDHFIVLPRSPLENRWQIFGHELCHYFFHEGDQRFMHSLFVDLQEHQADYFAYHFCIPTFMLQQLHVHSVNDILQHFPVEFAFALHRLEMYQNKHFTLYEKPVYYLAV</sequence>
<comment type="caution">
    <text evidence="2">The sequence shown here is derived from an EMBL/GenBank/DDBJ whole genome shotgun (WGS) entry which is preliminary data.</text>
</comment>
<dbReference type="InterPro" id="IPR010359">
    <property type="entry name" value="IrrE_HExxH"/>
</dbReference>
<dbReference type="Proteomes" id="UP001597041">
    <property type="component" value="Unassembled WGS sequence"/>
</dbReference>
<proteinExistence type="predicted"/>
<name>A0ABW3NH62_9BACI</name>